<evidence type="ECO:0000313" key="5">
    <source>
        <dbReference type="Proteomes" id="UP000198406"/>
    </source>
</evidence>
<dbReference type="InterPro" id="IPR005084">
    <property type="entry name" value="CBM6"/>
</dbReference>
<feature type="domain" description="CBM6" evidence="3">
    <location>
        <begin position="52"/>
        <end position="173"/>
    </location>
</feature>
<dbReference type="InterPro" id="IPR008979">
    <property type="entry name" value="Galactose-bd-like_sf"/>
</dbReference>
<reference evidence="4 5" key="1">
    <citation type="journal article" date="2015" name="Plant Cell">
        <title>Oil accumulation by the oleaginous diatom Fistulifera solaris as revealed by the genome and transcriptome.</title>
        <authorList>
            <person name="Tanaka T."/>
            <person name="Maeda Y."/>
            <person name="Veluchamy A."/>
            <person name="Tanaka M."/>
            <person name="Abida H."/>
            <person name="Marechal E."/>
            <person name="Bowler C."/>
            <person name="Muto M."/>
            <person name="Sunaga Y."/>
            <person name="Tanaka M."/>
            <person name="Yoshino T."/>
            <person name="Taniguchi T."/>
            <person name="Fukuda Y."/>
            <person name="Nemoto M."/>
            <person name="Matsumoto M."/>
            <person name="Wong P.S."/>
            <person name="Aburatani S."/>
            <person name="Fujibuchi W."/>
        </authorList>
    </citation>
    <scope>NUCLEOTIDE SEQUENCE [LARGE SCALE GENOMIC DNA]</scope>
    <source>
        <strain evidence="4 5">JPCC DA0580</strain>
    </source>
</reference>
<dbReference type="GO" id="GO:0030246">
    <property type="term" value="F:carbohydrate binding"/>
    <property type="evidence" value="ECO:0007669"/>
    <property type="project" value="InterPro"/>
</dbReference>
<name>A0A1Z5JDK9_FISSO</name>
<dbReference type="Gene3D" id="2.60.120.260">
    <property type="entry name" value="Galactose-binding domain-like"/>
    <property type="match status" value="3"/>
</dbReference>
<dbReference type="EMBL" id="BDSP01000048">
    <property type="protein sequence ID" value="GAX12026.1"/>
    <property type="molecule type" value="Genomic_DNA"/>
</dbReference>
<proteinExistence type="predicted"/>
<dbReference type="SMART" id="SM00606">
    <property type="entry name" value="CBD_IV"/>
    <property type="match status" value="3"/>
</dbReference>
<protein>
    <recommendedName>
        <fullName evidence="3">CBM6 domain-containing protein</fullName>
    </recommendedName>
</protein>
<keyword evidence="1 2" id="KW-0732">Signal</keyword>
<feature type="domain" description="CBM6" evidence="3">
    <location>
        <begin position="189"/>
        <end position="310"/>
    </location>
</feature>
<sequence length="440" mass="47347">MRLCLSILLSLFHAAVAQQIDDPWRVNGEEPNANQCYSSGIPPEKLIIGSEIFIDVAALCDYYGVLLEDSSEGGKNIGWLQAGHFVAFDVALSTGGYFDVEVRVASPDGDGAFEFRNKDTGTVYGVFQDIPATSDWQTWETVSLGKVALDEGYSIIQLVSLESGWNLQWMKLTLLEGYGYVQAYEDYDIMVRAEEFTVPSGVVVDRANEVDQNLAFLFSGDKLAFDVPVNTTGAYQMWIRIANPSALGSFFITTRDNSEILAEVTSIPATAGWDDWIMVDLGTVGLTAGTVPLQFLVVEGGWNLMFVAFNEANGTAPEPQGTFFIVSAADFSNNQGTVVDGKLLGQLAIGDFVEYTVDVPVAGAYDIGVRVASPDGSGGFRLENAATGQLMGSASTLPASGSWFEGLSVDFSATLPAGPVRLKLTVTGEGWNLLSLTFRL</sequence>
<evidence type="ECO:0000256" key="1">
    <source>
        <dbReference type="ARBA" id="ARBA00022729"/>
    </source>
</evidence>
<dbReference type="OrthoDB" id="5211809at2759"/>
<dbReference type="AlphaFoldDB" id="A0A1Z5JDK9"/>
<dbReference type="Pfam" id="PF03422">
    <property type="entry name" value="CBM_6"/>
    <property type="match status" value="3"/>
</dbReference>
<keyword evidence="5" id="KW-1185">Reference proteome</keyword>
<feature type="domain" description="CBM6" evidence="3">
    <location>
        <begin position="315"/>
        <end position="439"/>
    </location>
</feature>
<dbReference type="InParanoid" id="A0A1Z5JDK9"/>
<comment type="caution">
    <text evidence="4">The sequence shown here is derived from an EMBL/GenBank/DDBJ whole genome shotgun (WGS) entry which is preliminary data.</text>
</comment>
<dbReference type="PROSITE" id="PS51175">
    <property type="entry name" value="CBM6"/>
    <property type="match status" value="3"/>
</dbReference>
<evidence type="ECO:0000313" key="4">
    <source>
        <dbReference type="EMBL" id="GAX12026.1"/>
    </source>
</evidence>
<evidence type="ECO:0000259" key="3">
    <source>
        <dbReference type="PROSITE" id="PS51175"/>
    </source>
</evidence>
<evidence type="ECO:0000256" key="2">
    <source>
        <dbReference type="SAM" id="SignalP"/>
    </source>
</evidence>
<dbReference type="Proteomes" id="UP000198406">
    <property type="component" value="Unassembled WGS sequence"/>
</dbReference>
<feature type="chain" id="PRO_5012216115" description="CBM6 domain-containing protein" evidence="2">
    <location>
        <begin position="18"/>
        <end position="440"/>
    </location>
</feature>
<feature type="signal peptide" evidence="2">
    <location>
        <begin position="1"/>
        <end position="17"/>
    </location>
</feature>
<dbReference type="SUPFAM" id="SSF49785">
    <property type="entry name" value="Galactose-binding domain-like"/>
    <property type="match status" value="3"/>
</dbReference>
<dbReference type="CDD" id="cd04080">
    <property type="entry name" value="CBM6_cellulase-like"/>
    <property type="match status" value="1"/>
</dbReference>
<dbReference type="InterPro" id="IPR006584">
    <property type="entry name" value="Cellulose-bd_IV"/>
</dbReference>
<gene>
    <name evidence="4" type="ORF">FisN_8Lh124</name>
</gene>
<organism evidence="4 5">
    <name type="scientific">Fistulifera solaris</name>
    <name type="common">Oleaginous diatom</name>
    <dbReference type="NCBI Taxonomy" id="1519565"/>
    <lineage>
        <taxon>Eukaryota</taxon>
        <taxon>Sar</taxon>
        <taxon>Stramenopiles</taxon>
        <taxon>Ochrophyta</taxon>
        <taxon>Bacillariophyta</taxon>
        <taxon>Bacillariophyceae</taxon>
        <taxon>Bacillariophycidae</taxon>
        <taxon>Naviculales</taxon>
        <taxon>Naviculaceae</taxon>
        <taxon>Fistulifera</taxon>
    </lineage>
</organism>
<accession>A0A1Z5JDK9</accession>